<feature type="transmembrane region" description="Helical" evidence="1">
    <location>
        <begin position="283"/>
        <end position="309"/>
    </location>
</feature>
<feature type="transmembrane region" description="Helical" evidence="1">
    <location>
        <begin position="187"/>
        <end position="212"/>
    </location>
</feature>
<evidence type="ECO:0000313" key="2">
    <source>
        <dbReference type="EMBL" id="SNS37356.1"/>
    </source>
</evidence>
<feature type="transmembrane region" description="Helical" evidence="1">
    <location>
        <begin position="248"/>
        <end position="271"/>
    </location>
</feature>
<protein>
    <submittedName>
        <fullName evidence="2">Uncharacterized protein</fullName>
    </submittedName>
</protein>
<feature type="transmembrane region" description="Helical" evidence="1">
    <location>
        <begin position="143"/>
        <end position="167"/>
    </location>
</feature>
<dbReference type="RefSeq" id="WP_089406981.1">
    <property type="nucleotide sequence ID" value="NZ_FZOU01000001.1"/>
</dbReference>
<sequence>MTAHSATPVRGTQSFVHTLSSCWSRPSLTGLEVLWRWVVGIPALWVSVTQVRAILLRHTDGTLDPARLGLDRKLLLDPVGALSADPLGVVGKFTGALGVVWPDLAHLAAWLVPVLIVAFVVASSFGRTVVLRRADPLLHARPLTLMILQAIRTAALVGSFGVWFWLLMWAARVAIQSPIALGQEPNLVLYCAIVIVSTIVLFVLWAAVSWVFSVAPLLAMLRDLGPAASLRAGLRLGPLKGKLVEINLVMGIVKIALIVLAMVFSACPLPFETVETQEFLACWWAGVAVLYLLGSDFFHVARLVGYLSLWRAYEEK</sequence>
<dbReference type="OrthoDB" id="114850at2"/>
<dbReference type="EMBL" id="FZOU01000001">
    <property type="protein sequence ID" value="SNS37356.1"/>
    <property type="molecule type" value="Genomic_DNA"/>
</dbReference>
<reference evidence="2 3" key="1">
    <citation type="submission" date="2017-06" db="EMBL/GenBank/DDBJ databases">
        <authorList>
            <person name="Kim H.J."/>
            <person name="Triplett B.A."/>
        </authorList>
    </citation>
    <scope>NUCLEOTIDE SEQUENCE [LARGE SCALE GENOMIC DNA]</scope>
    <source>
        <strain evidence="2 3">DSM 18704</strain>
    </source>
</reference>
<gene>
    <name evidence="2" type="ORF">SAMN05421770_101707</name>
</gene>
<dbReference type="AlphaFoldDB" id="A0A239DY12"/>
<keyword evidence="3" id="KW-1185">Reference proteome</keyword>
<keyword evidence="1" id="KW-1133">Transmembrane helix</keyword>
<feature type="transmembrane region" description="Helical" evidence="1">
    <location>
        <begin position="75"/>
        <end position="101"/>
    </location>
</feature>
<feature type="transmembrane region" description="Helical" evidence="1">
    <location>
        <begin position="34"/>
        <end position="55"/>
    </location>
</feature>
<accession>A0A239DY12</accession>
<name>A0A239DY12_9BACT</name>
<dbReference type="Proteomes" id="UP000198356">
    <property type="component" value="Unassembled WGS sequence"/>
</dbReference>
<proteinExistence type="predicted"/>
<keyword evidence="1" id="KW-0812">Transmembrane</keyword>
<keyword evidence="1" id="KW-0472">Membrane</keyword>
<organism evidence="2 3">
    <name type="scientific">Granulicella rosea</name>
    <dbReference type="NCBI Taxonomy" id="474952"/>
    <lineage>
        <taxon>Bacteria</taxon>
        <taxon>Pseudomonadati</taxon>
        <taxon>Acidobacteriota</taxon>
        <taxon>Terriglobia</taxon>
        <taxon>Terriglobales</taxon>
        <taxon>Acidobacteriaceae</taxon>
        <taxon>Granulicella</taxon>
    </lineage>
</organism>
<evidence type="ECO:0000256" key="1">
    <source>
        <dbReference type="SAM" id="Phobius"/>
    </source>
</evidence>
<evidence type="ECO:0000313" key="3">
    <source>
        <dbReference type="Proteomes" id="UP000198356"/>
    </source>
</evidence>
<feature type="transmembrane region" description="Helical" evidence="1">
    <location>
        <begin position="107"/>
        <end position="131"/>
    </location>
</feature>